<protein>
    <submittedName>
        <fullName evidence="2">Uncharacterized protein</fullName>
    </submittedName>
</protein>
<evidence type="ECO:0000256" key="1">
    <source>
        <dbReference type="SAM" id="SignalP"/>
    </source>
</evidence>
<dbReference type="AlphaFoldDB" id="A0A5E6M7F8"/>
<accession>A0A5E6M7F8</accession>
<proteinExistence type="predicted"/>
<dbReference type="EMBL" id="CABFVA020000001">
    <property type="protein sequence ID" value="VVM04325.1"/>
    <property type="molecule type" value="Genomic_DNA"/>
</dbReference>
<keyword evidence="1" id="KW-0732">Signal</keyword>
<name>A0A5E6M7F8_9BACT</name>
<feature type="signal peptide" evidence="1">
    <location>
        <begin position="1"/>
        <end position="29"/>
    </location>
</feature>
<sequence>MLLRQRSSSAPLLLLAFLFLTLGAGSAWATNPPVQLVSARRYYSLFLSTPSRPGEPASPRIRYQGVWECVNWGGTGDISLFQQEPAHLPYLDFRAKANGISIPVQKQGDRYWVPLHFPGGQRVRVQIESLQQVLPVDPGQKIDSFEDLIQPTGWRPPVVNYWVVVDLGRLFNAYMAQESKSPAFGLAPRSSPGSPPSSAFPQFLANKILEVSPKGYRIEGNKIWWYYHNLGDAASSQPMGTLRVVWQAWYR</sequence>
<organism evidence="2 3">
    <name type="scientific">Methylacidimicrobium tartarophylax</name>
    <dbReference type="NCBI Taxonomy" id="1041768"/>
    <lineage>
        <taxon>Bacteria</taxon>
        <taxon>Pseudomonadati</taxon>
        <taxon>Verrucomicrobiota</taxon>
        <taxon>Methylacidimicrobium</taxon>
    </lineage>
</organism>
<reference evidence="2 3" key="1">
    <citation type="submission" date="2019-09" db="EMBL/GenBank/DDBJ databases">
        <authorList>
            <person name="Cremers G."/>
        </authorList>
    </citation>
    <scope>NUCLEOTIDE SEQUENCE [LARGE SCALE GENOMIC DNA]</scope>
    <source>
        <strain evidence="2">4A</strain>
    </source>
</reference>
<dbReference type="Proteomes" id="UP000334923">
    <property type="component" value="Unassembled WGS sequence"/>
</dbReference>
<feature type="chain" id="PRO_5023095208" evidence="1">
    <location>
        <begin position="30"/>
        <end position="251"/>
    </location>
</feature>
<keyword evidence="3" id="KW-1185">Reference proteome</keyword>
<evidence type="ECO:0000313" key="3">
    <source>
        <dbReference type="Proteomes" id="UP000334923"/>
    </source>
</evidence>
<evidence type="ECO:0000313" key="2">
    <source>
        <dbReference type="EMBL" id="VVM04325.1"/>
    </source>
</evidence>
<gene>
    <name evidence="2" type="ORF">MAMT_00020</name>
</gene>